<evidence type="ECO:0000259" key="1">
    <source>
        <dbReference type="PROSITE" id="PS51186"/>
    </source>
</evidence>
<dbReference type="Pfam" id="PF00583">
    <property type="entry name" value="Acetyltransf_1"/>
    <property type="match status" value="1"/>
</dbReference>
<dbReference type="InterPro" id="IPR000182">
    <property type="entry name" value="GNAT_dom"/>
</dbReference>
<keyword evidence="4" id="KW-1185">Reference proteome</keyword>
<dbReference type="EMBL" id="BOPH01000080">
    <property type="protein sequence ID" value="GIJ70466.1"/>
    <property type="molecule type" value="Genomic_DNA"/>
</dbReference>
<dbReference type="Pfam" id="PF18029">
    <property type="entry name" value="Glyoxalase_6"/>
    <property type="match status" value="1"/>
</dbReference>
<dbReference type="PANTHER" id="PTHR35908">
    <property type="entry name" value="HYPOTHETICAL FUSION PROTEIN"/>
    <property type="match status" value="1"/>
</dbReference>
<dbReference type="Gene3D" id="3.10.180.10">
    <property type="entry name" value="2,3-Dihydroxybiphenyl 1,2-Dioxygenase, domain 1"/>
    <property type="match status" value="1"/>
</dbReference>
<dbReference type="SUPFAM" id="SSF55729">
    <property type="entry name" value="Acyl-CoA N-acyltransferases (Nat)"/>
    <property type="match status" value="1"/>
</dbReference>
<evidence type="ECO:0008006" key="5">
    <source>
        <dbReference type="Google" id="ProtNLM"/>
    </source>
</evidence>
<gene>
    <name evidence="3" type="ORF">Voc01_053830</name>
</gene>
<dbReference type="CDD" id="cd04301">
    <property type="entry name" value="NAT_SF"/>
    <property type="match status" value="1"/>
</dbReference>
<dbReference type="InterPro" id="IPR037523">
    <property type="entry name" value="VOC_core"/>
</dbReference>
<dbReference type="PROSITE" id="PS51819">
    <property type="entry name" value="VOC"/>
    <property type="match status" value="1"/>
</dbReference>
<dbReference type="GO" id="GO:0016747">
    <property type="term" value="F:acyltransferase activity, transferring groups other than amino-acyl groups"/>
    <property type="evidence" value="ECO:0007669"/>
    <property type="project" value="InterPro"/>
</dbReference>
<evidence type="ECO:0000313" key="3">
    <source>
        <dbReference type="EMBL" id="GIJ70466.1"/>
    </source>
</evidence>
<protein>
    <recommendedName>
        <fullName evidence="5">GCN5-related N-acetyltransferase</fullName>
    </recommendedName>
</protein>
<dbReference type="Proteomes" id="UP000635606">
    <property type="component" value="Unassembled WGS sequence"/>
</dbReference>
<dbReference type="SUPFAM" id="SSF54593">
    <property type="entry name" value="Glyoxalase/Bleomycin resistance protein/Dihydroxybiphenyl dioxygenase"/>
    <property type="match status" value="1"/>
</dbReference>
<dbReference type="CDD" id="cd06587">
    <property type="entry name" value="VOC"/>
    <property type="match status" value="1"/>
</dbReference>
<reference evidence="3" key="1">
    <citation type="submission" date="2021-01" db="EMBL/GenBank/DDBJ databases">
        <title>Whole genome shotgun sequence of Virgisporangium ochraceum NBRC 16418.</title>
        <authorList>
            <person name="Komaki H."/>
            <person name="Tamura T."/>
        </authorList>
    </citation>
    <scope>NUCLEOTIDE SEQUENCE</scope>
    <source>
        <strain evidence="3">NBRC 16418</strain>
    </source>
</reference>
<dbReference type="InterPro" id="IPR041581">
    <property type="entry name" value="Glyoxalase_6"/>
</dbReference>
<dbReference type="InterPro" id="IPR029068">
    <property type="entry name" value="Glyas_Bleomycin-R_OHBP_Dase"/>
</dbReference>
<sequence length="274" mass="29657">MTGRLEKTVLDCPDPRALAAFYAAVLGMRVNEDHDDWVVIGSRPGARQLAFQRVANWTAPGEPRLHLDIRVDDVEVAERQVLALGATRLPGELAGRYRVFADPAGHPFCLVFGRHAGGWEVRPAGVDDFAACRDIAAGLPEFFTPDTVDTIAGDVTTHDSWVVTDGAAVVGFAVVKRRDPAAAEILWAAVAPERRDRGIGTALVTRVLNELRAGGTMVVEVKTLDPAAEYPPYTATYRFWTARGFIHVDTIDPLPGWEQGNPCAILVAPLAVGR</sequence>
<dbReference type="RefSeq" id="WP_203930365.1">
    <property type="nucleotide sequence ID" value="NZ_BOPH01000080.1"/>
</dbReference>
<proteinExistence type="predicted"/>
<comment type="caution">
    <text evidence="3">The sequence shown here is derived from an EMBL/GenBank/DDBJ whole genome shotgun (WGS) entry which is preliminary data.</text>
</comment>
<evidence type="ECO:0000313" key="4">
    <source>
        <dbReference type="Proteomes" id="UP000635606"/>
    </source>
</evidence>
<dbReference type="PROSITE" id="PS51186">
    <property type="entry name" value="GNAT"/>
    <property type="match status" value="1"/>
</dbReference>
<dbReference type="PANTHER" id="PTHR35908:SF1">
    <property type="entry name" value="CONSERVED PROTEIN"/>
    <property type="match status" value="1"/>
</dbReference>
<dbReference type="AlphaFoldDB" id="A0A8J4ED89"/>
<dbReference type="InterPro" id="IPR016181">
    <property type="entry name" value="Acyl_CoA_acyltransferase"/>
</dbReference>
<evidence type="ECO:0000259" key="2">
    <source>
        <dbReference type="PROSITE" id="PS51819"/>
    </source>
</evidence>
<feature type="domain" description="VOC" evidence="2">
    <location>
        <begin position="4"/>
        <end position="113"/>
    </location>
</feature>
<dbReference type="Gene3D" id="3.40.630.30">
    <property type="match status" value="1"/>
</dbReference>
<name>A0A8J4ED89_9ACTN</name>
<accession>A0A8J4ED89</accession>
<organism evidence="3 4">
    <name type="scientific">Virgisporangium ochraceum</name>
    <dbReference type="NCBI Taxonomy" id="65505"/>
    <lineage>
        <taxon>Bacteria</taxon>
        <taxon>Bacillati</taxon>
        <taxon>Actinomycetota</taxon>
        <taxon>Actinomycetes</taxon>
        <taxon>Micromonosporales</taxon>
        <taxon>Micromonosporaceae</taxon>
        <taxon>Virgisporangium</taxon>
    </lineage>
</organism>
<feature type="domain" description="N-acetyltransferase" evidence="1">
    <location>
        <begin position="119"/>
        <end position="272"/>
    </location>
</feature>